<dbReference type="Pfam" id="PF17820">
    <property type="entry name" value="PDZ_6"/>
    <property type="match status" value="1"/>
</dbReference>
<dbReference type="InterPro" id="IPR036034">
    <property type="entry name" value="PDZ_sf"/>
</dbReference>
<dbReference type="Ensembl" id="ENSHHUT00000003474.1">
    <property type="protein sequence ID" value="ENSHHUP00000003354.1"/>
    <property type="gene ID" value="ENSHHUG00000002138.1"/>
</dbReference>
<dbReference type="AlphaFoldDB" id="A0A4W5JUC9"/>
<dbReference type="STRING" id="62062.ENSHHUP00000003354"/>
<dbReference type="Proteomes" id="UP000314982">
    <property type="component" value="Unassembled WGS sequence"/>
</dbReference>
<dbReference type="GeneTree" id="ENSGT00940000158692"/>
<dbReference type="Gene3D" id="2.30.42.10">
    <property type="match status" value="1"/>
</dbReference>
<dbReference type="PROSITE" id="PS50106">
    <property type="entry name" value="PDZ"/>
    <property type="match status" value="1"/>
</dbReference>
<name>A0A4W5JUC9_9TELE</name>
<reference evidence="5" key="2">
    <citation type="submission" date="2025-08" db="UniProtKB">
        <authorList>
            <consortium name="Ensembl"/>
        </authorList>
    </citation>
    <scope>IDENTIFICATION</scope>
</reference>
<organism evidence="5 6">
    <name type="scientific">Hucho hucho</name>
    <name type="common">huchen</name>
    <dbReference type="NCBI Taxonomy" id="62062"/>
    <lineage>
        <taxon>Eukaryota</taxon>
        <taxon>Metazoa</taxon>
        <taxon>Chordata</taxon>
        <taxon>Craniata</taxon>
        <taxon>Vertebrata</taxon>
        <taxon>Euteleostomi</taxon>
        <taxon>Actinopterygii</taxon>
        <taxon>Neopterygii</taxon>
        <taxon>Teleostei</taxon>
        <taxon>Protacanthopterygii</taxon>
        <taxon>Salmoniformes</taxon>
        <taxon>Salmonidae</taxon>
        <taxon>Salmoninae</taxon>
        <taxon>Hucho</taxon>
    </lineage>
</organism>
<dbReference type="PANTHER" id="PTHR46227:SF3">
    <property type="entry name" value="GLUTAMATE RECEPTOR-INTERACTING PROTEIN 1"/>
    <property type="match status" value="1"/>
</dbReference>
<feature type="domain" description="PDZ" evidence="4">
    <location>
        <begin position="33"/>
        <end position="62"/>
    </location>
</feature>
<proteinExistence type="predicted"/>
<dbReference type="InterPro" id="IPR041489">
    <property type="entry name" value="PDZ_6"/>
</dbReference>
<dbReference type="PANTHER" id="PTHR46227">
    <property type="entry name" value="GLUTAMATE RECEPTOR-INTERACTING PROTEIN GRIP"/>
    <property type="match status" value="1"/>
</dbReference>
<keyword evidence="6" id="KW-1185">Reference proteome</keyword>
<sequence>MYCLTAKGRCVSCRYSMVRLRCHVCVLCRCGILQIGDRILAINGIPTEDSTLEETNQILRDSSITSKVSLEIEFDVAESVIPSSGTFHVKLPKKPGVELGITISCKSLVYLFTLSPNHYCTLHTHAHTHTHTHTHTICWLGSMEAMKHSNLRLRC</sequence>
<dbReference type="GO" id="GO:0005737">
    <property type="term" value="C:cytoplasm"/>
    <property type="evidence" value="ECO:0007669"/>
    <property type="project" value="UniProtKB-SubCell"/>
</dbReference>
<dbReference type="InterPro" id="IPR043545">
    <property type="entry name" value="GRIP1/2"/>
</dbReference>
<reference evidence="6" key="1">
    <citation type="submission" date="2018-06" db="EMBL/GenBank/DDBJ databases">
        <title>Genome assembly of Danube salmon.</title>
        <authorList>
            <person name="Macqueen D.J."/>
            <person name="Gundappa M.K."/>
        </authorList>
    </citation>
    <scope>NUCLEOTIDE SEQUENCE [LARGE SCALE GENOMIC DNA]</scope>
</reference>
<dbReference type="GO" id="GO:0098887">
    <property type="term" value="P:neurotransmitter receptor transport, endosome to postsynaptic membrane"/>
    <property type="evidence" value="ECO:0007669"/>
    <property type="project" value="TreeGrafter"/>
</dbReference>
<accession>A0A4W5JUC9</accession>
<comment type="subcellular location">
    <subcellularLocation>
        <location evidence="1">Cytoplasm</location>
    </subcellularLocation>
</comment>
<evidence type="ECO:0000256" key="2">
    <source>
        <dbReference type="ARBA" id="ARBA00022490"/>
    </source>
</evidence>
<evidence type="ECO:0000313" key="6">
    <source>
        <dbReference type="Proteomes" id="UP000314982"/>
    </source>
</evidence>
<dbReference type="InterPro" id="IPR001478">
    <property type="entry name" value="PDZ"/>
</dbReference>
<protein>
    <recommendedName>
        <fullName evidence="4">PDZ domain-containing protein</fullName>
    </recommendedName>
</protein>
<evidence type="ECO:0000313" key="5">
    <source>
        <dbReference type="Ensembl" id="ENSHHUP00000003354.1"/>
    </source>
</evidence>
<evidence type="ECO:0000256" key="1">
    <source>
        <dbReference type="ARBA" id="ARBA00004496"/>
    </source>
</evidence>
<keyword evidence="3" id="KW-0677">Repeat</keyword>
<keyword evidence="2" id="KW-0963">Cytoplasm</keyword>
<dbReference type="SUPFAM" id="SSF50156">
    <property type="entry name" value="PDZ domain-like"/>
    <property type="match status" value="1"/>
</dbReference>
<reference evidence="5" key="3">
    <citation type="submission" date="2025-09" db="UniProtKB">
        <authorList>
            <consortium name="Ensembl"/>
        </authorList>
    </citation>
    <scope>IDENTIFICATION</scope>
</reference>
<evidence type="ECO:0000256" key="3">
    <source>
        <dbReference type="ARBA" id="ARBA00022737"/>
    </source>
</evidence>
<evidence type="ECO:0000259" key="4">
    <source>
        <dbReference type="PROSITE" id="PS50106"/>
    </source>
</evidence>